<evidence type="ECO:0000313" key="2">
    <source>
        <dbReference type="EMBL" id="CAA9525281.1"/>
    </source>
</evidence>
<organism evidence="2">
    <name type="scientific">uncultured Solirubrobacteraceae bacterium</name>
    <dbReference type="NCBI Taxonomy" id="1162706"/>
    <lineage>
        <taxon>Bacteria</taxon>
        <taxon>Bacillati</taxon>
        <taxon>Actinomycetota</taxon>
        <taxon>Thermoleophilia</taxon>
        <taxon>Solirubrobacterales</taxon>
        <taxon>Solirubrobacteraceae</taxon>
        <taxon>environmental samples</taxon>
    </lineage>
</organism>
<sequence>CAQDSAPRTGCLPRAWPGRRAWRRATRAPPPRGRDRSSTIRRR</sequence>
<feature type="non-terminal residue" evidence="2">
    <location>
        <position position="1"/>
    </location>
</feature>
<evidence type="ECO:0000256" key="1">
    <source>
        <dbReference type="SAM" id="MobiDB-lite"/>
    </source>
</evidence>
<proteinExistence type="predicted"/>
<gene>
    <name evidence="2" type="ORF">AVDCRST_MAG67-3626</name>
</gene>
<reference evidence="2" key="1">
    <citation type="submission" date="2020-02" db="EMBL/GenBank/DDBJ databases">
        <authorList>
            <person name="Meier V. D."/>
        </authorList>
    </citation>
    <scope>NUCLEOTIDE SEQUENCE</scope>
    <source>
        <strain evidence="2">AVDCRST_MAG67</strain>
    </source>
</reference>
<dbReference type="AlphaFoldDB" id="A0A6J4TJL4"/>
<feature type="region of interest" description="Disordered" evidence="1">
    <location>
        <begin position="1"/>
        <end position="43"/>
    </location>
</feature>
<feature type="non-terminal residue" evidence="2">
    <location>
        <position position="43"/>
    </location>
</feature>
<name>A0A6J4TJL4_9ACTN</name>
<protein>
    <submittedName>
        <fullName evidence="2">Uncharacterized protein</fullName>
    </submittedName>
</protein>
<accession>A0A6J4TJL4</accession>
<feature type="compositionally biased region" description="Basic and acidic residues" evidence="1">
    <location>
        <begin position="32"/>
        <end position="43"/>
    </location>
</feature>
<dbReference type="EMBL" id="CADCVQ010000152">
    <property type="protein sequence ID" value="CAA9525281.1"/>
    <property type="molecule type" value="Genomic_DNA"/>
</dbReference>